<evidence type="ECO:0000313" key="3">
    <source>
        <dbReference type="Proteomes" id="UP000748756"/>
    </source>
</evidence>
<accession>A0A9P5RTU7</accession>
<gene>
    <name evidence="2" type="ORF">BG015_010572</name>
</gene>
<sequence length="148" mass="16944">MERSILLDNEHENNVSFINAFQQEGENLLVIELCPFEILEEFMRRRGCLHENDVRRLGHQLIEGVIHLHDMGFLHRDLRPENALFSEVMVPTVADLASLSIVATAAEGSGICGTYWFIPAKLARKGRYSTKLVYKGDIFTVMYLKLSY</sequence>
<keyword evidence="3" id="KW-1185">Reference proteome</keyword>
<organism evidence="2 3">
    <name type="scientific">Linnemannia schmuckeri</name>
    <dbReference type="NCBI Taxonomy" id="64567"/>
    <lineage>
        <taxon>Eukaryota</taxon>
        <taxon>Fungi</taxon>
        <taxon>Fungi incertae sedis</taxon>
        <taxon>Mucoromycota</taxon>
        <taxon>Mortierellomycotina</taxon>
        <taxon>Mortierellomycetes</taxon>
        <taxon>Mortierellales</taxon>
        <taxon>Mortierellaceae</taxon>
        <taxon>Linnemannia</taxon>
    </lineage>
</organism>
<dbReference type="OrthoDB" id="2439453at2759"/>
<feature type="domain" description="Protein kinase" evidence="1">
    <location>
        <begin position="1"/>
        <end position="148"/>
    </location>
</feature>
<protein>
    <recommendedName>
        <fullName evidence="1">Protein kinase domain-containing protein</fullName>
    </recommendedName>
</protein>
<dbReference type="Pfam" id="PF00069">
    <property type="entry name" value="Pkinase"/>
    <property type="match status" value="1"/>
</dbReference>
<name>A0A9P5RTU7_9FUNG</name>
<dbReference type="InterPro" id="IPR011009">
    <property type="entry name" value="Kinase-like_dom_sf"/>
</dbReference>
<evidence type="ECO:0000259" key="1">
    <source>
        <dbReference type="PROSITE" id="PS50011"/>
    </source>
</evidence>
<dbReference type="GO" id="GO:0005524">
    <property type="term" value="F:ATP binding"/>
    <property type="evidence" value="ECO:0007669"/>
    <property type="project" value="InterPro"/>
</dbReference>
<dbReference type="SMART" id="SM00220">
    <property type="entry name" value="S_TKc"/>
    <property type="match status" value="1"/>
</dbReference>
<proteinExistence type="predicted"/>
<dbReference type="EMBL" id="JAAAUQ010000762">
    <property type="protein sequence ID" value="KAF9147750.1"/>
    <property type="molecule type" value="Genomic_DNA"/>
</dbReference>
<dbReference type="Proteomes" id="UP000748756">
    <property type="component" value="Unassembled WGS sequence"/>
</dbReference>
<dbReference type="PROSITE" id="PS50011">
    <property type="entry name" value="PROTEIN_KINASE_DOM"/>
    <property type="match status" value="1"/>
</dbReference>
<dbReference type="SUPFAM" id="SSF56112">
    <property type="entry name" value="Protein kinase-like (PK-like)"/>
    <property type="match status" value="1"/>
</dbReference>
<dbReference type="GO" id="GO:0004672">
    <property type="term" value="F:protein kinase activity"/>
    <property type="evidence" value="ECO:0007669"/>
    <property type="project" value="InterPro"/>
</dbReference>
<dbReference type="GO" id="GO:0005634">
    <property type="term" value="C:nucleus"/>
    <property type="evidence" value="ECO:0007669"/>
    <property type="project" value="TreeGrafter"/>
</dbReference>
<evidence type="ECO:0000313" key="2">
    <source>
        <dbReference type="EMBL" id="KAF9147750.1"/>
    </source>
</evidence>
<dbReference type="Gene3D" id="1.10.510.10">
    <property type="entry name" value="Transferase(Phosphotransferase) domain 1"/>
    <property type="match status" value="1"/>
</dbReference>
<dbReference type="InterPro" id="IPR000719">
    <property type="entry name" value="Prot_kinase_dom"/>
</dbReference>
<dbReference type="PANTHER" id="PTHR24345">
    <property type="entry name" value="SERINE/THREONINE-PROTEIN KINASE PLK"/>
    <property type="match status" value="1"/>
</dbReference>
<reference evidence="2" key="1">
    <citation type="journal article" date="2020" name="Fungal Divers.">
        <title>Resolving the Mortierellaceae phylogeny through synthesis of multi-gene phylogenetics and phylogenomics.</title>
        <authorList>
            <person name="Vandepol N."/>
            <person name="Liber J."/>
            <person name="Desiro A."/>
            <person name="Na H."/>
            <person name="Kennedy M."/>
            <person name="Barry K."/>
            <person name="Grigoriev I.V."/>
            <person name="Miller A.N."/>
            <person name="O'Donnell K."/>
            <person name="Stajich J.E."/>
            <person name="Bonito G."/>
        </authorList>
    </citation>
    <scope>NUCLEOTIDE SEQUENCE</scope>
    <source>
        <strain evidence="2">NRRL 6426</strain>
    </source>
</reference>
<comment type="caution">
    <text evidence="2">The sequence shown here is derived from an EMBL/GenBank/DDBJ whole genome shotgun (WGS) entry which is preliminary data.</text>
</comment>
<dbReference type="AlphaFoldDB" id="A0A9P5RTU7"/>